<dbReference type="OrthoDB" id="4927525at2759"/>
<comment type="caution">
    <text evidence="1">The sequence shown here is derived from an EMBL/GenBank/DDBJ whole genome shotgun (WGS) entry which is preliminary data.</text>
</comment>
<evidence type="ECO:0000313" key="1">
    <source>
        <dbReference type="EMBL" id="RCI15906.1"/>
    </source>
</evidence>
<dbReference type="AlphaFoldDB" id="A0A367LN85"/>
<organism evidence="1 2">
    <name type="scientific">Ophiocordyceps polyrhachis-furcata BCC 54312</name>
    <dbReference type="NCBI Taxonomy" id="1330021"/>
    <lineage>
        <taxon>Eukaryota</taxon>
        <taxon>Fungi</taxon>
        <taxon>Dikarya</taxon>
        <taxon>Ascomycota</taxon>
        <taxon>Pezizomycotina</taxon>
        <taxon>Sordariomycetes</taxon>
        <taxon>Hypocreomycetidae</taxon>
        <taxon>Hypocreales</taxon>
        <taxon>Ophiocordycipitaceae</taxon>
        <taxon>Ophiocordyceps</taxon>
    </lineage>
</organism>
<dbReference type="PANTHER" id="PTHR11439:SF438">
    <property type="entry name" value="REVERSE TRANSCRIPTASE TY1_COPIA-TYPE DOMAIN-CONTAINING PROTEIN"/>
    <property type="match status" value="1"/>
</dbReference>
<accession>A0A367LN85</accession>
<gene>
    <name evidence="1" type="ORF">L249_1767</name>
</gene>
<dbReference type="EMBL" id="LKCN02000001">
    <property type="protein sequence ID" value="RCI15906.1"/>
    <property type="molecule type" value="Genomic_DNA"/>
</dbReference>
<dbReference type="STRING" id="1330021.A0A367LN85"/>
<name>A0A367LN85_9HYPO</name>
<reference evidence="1 2" key="1">
    <citation type="journal article" date="2015" name="BMC Genomics">
        <title>Insights from the genome of Ophiocordyceps polyrhachis-furcata to pathogenicity and host specificity in insect fungi.</title>
        <authorList>
            <person name="Wichadakul D."/>
            <person name="Kobmoo N."/>
            <person name="Ingsriswang S."/>
            <person name="Tangphatsornruang S."/>
            <person name="Chantasingh D."/>
            <person name="Luangsa-ard J.J."/>
            <person name="Eurwilaichitr L."/>
        </authorList>
    </citation>
    <scope>NUCLEOTIDE SEQUENCE [LARGE SCALE GENOMIC DNA]</scope>
    <source>
        <strain evidence="1 2">BCC 54312</strain>
    </source>
</reference>
<protein>
    <submittedName>
        <fullName evidence="1">Uncharacterized protein</fullName>
    </submittedName>
</protein>
<keyword evidence="2" id="KW-1185">Reference proteome</keyword>
<evidence type="ECO:0000313" key="2">
    <source>
        <dbReference type="Proteomes" id="UP000253664"/>
    </source>
</evidence>
<dbReference type="PANTHER" id="PTHR11439">
    <property type="entry name" value="GAG-POL-RELATED RETROTRANSPOSON"/>
    <property type="match status" value="1"/>
</dbReference>
<sequence>MLPYCRKGLVNPGPQHLSAAIQVLEYLNHTDDLSILFSGHDNSIIAMSDSSFGDNHDRKSTHGFVIRVFGGVVAFKSGKEDTVTTSSTEAEFLALSRVVKEDSSQAMMSRSNVIISRPSGIMQ</sequence>
<dbReference type="CDD" id="cd09272">
    <property type="entry name" value="RNase_HI_RT_Ty1"/>
    <property type="match status" value="1"/>
</dbReference>
<dbReference type="Proteomes" id="UP000253664">
    <property type="component" value="Unassembled WGS sequence"/>
</dbReference>
<proteinExistence type="predicted"/>